<feature type="compositionally biased region" description="Pro residues" evidence="11">
    <location>
        <begin position="603"/>
        <end position="618"/>
    </location>
</feature>
<dbReference type="InterPro" id="IPR016024">
    <property type="entry name" value="ARM-type_fold"/>
</dbReference>
<keyword evidence="8" id="KW-0968">Cytoplasmic vesicle</keyword>
<dbReference type="SMART" id="SM01020">
    <property type="entry name" value="B2-adapt-app_C"/>
    <property type="match status" value="1"/>
</dbReference>
<keyword evidence="4" id="KW-0813">Transport</keyword>
<dbReference type="InterPro" id="IPR009028">
    <property type="entry name" value="Coatomer/calthrin_app_sub_C"/>
</dbReference>
<dbReference type="AlphaFoldDB" id="A0A7I8IL17"/>
<evidence type="ECO:0000313" key="14">
    <source>
        <dbReference type="Proteomes" id="UP001189122"/>
    </source>
</evidence>
<feature type="domain" description="Beta-adaptin appendage C-terminal subdomain" evidence="12">
    <location>
        <begin position="753"/>
        <end position="864"/>
    </location>
</feature>
<evidence type="ECO:0000256" key="6">
    <source>
        <dbReference type="ARBA" id="ARBA00023034"/>
    </source>
</evidence>
<evidence type="ECO:0000256" key="4">
    <source>
        <dbReference type="ARBA" id="ARBA00022448"/>
    </source>
</evidence>
<dbReference type="InterPro" id="IPR012295">
    <property type="entry name" value="TBP_dom_sf"/>
</dbReference>
<dbReference type="EMBL" id="LR743591">
    <property type="protein sequence ID" value="CAA2618841.1"/>
    <property type="molecule type" value="Genomic_DNA"/>
</dbReference>
<evidence type="ECO:0000256" key="5">
    <source>
        <dbReference type="ARBA" id="ARBA00022927"/>
    </source>
</evidence>
<dbReference type="Pfam" id="PF01602">
    <property type="entry name" value="Adaptin_N"/>
    <property type="match status" value="1"/>
</dbReference>
<dbReference type="SUPFAM" id="SSF49348">
    <property type="entry name" value="Clathrin adaptor appendage domain"/>
    <property type="match status" value="1"/>
</dbReference>
<evidence type="ECO:0000256" key="1">
    <source>
        <dbReference type="ARBA" id="ARBA00004145"/>
    </source>
</evidence>
<feature type="compositionally biased region" description="Low complexity" evidence="11">
    <location>
        <begin position="18"/>
        <end position="27"/>
    </location>
</feature>
<proteinExistence type="inferred from homology"/>
<evidence type="ECO:0000256" key="8">
    <source>
        <dbReference type="ARBA" id="ARBA00023329"/>
    </source>
</evidence>
<dbReference type="SUPFAM" id="SSF48371">
    <property type="entry name" value="ARM repeat"/>
    <property type="match status" value="1"/>
</dbReference>
<evidence type="ECO:0000256" key="10">
    <source>
        <dbReference type="ARBA" id="ARBA00065056"/>
    </source>
</evidence>
<comment type="subunit">
    <text evidence="10">Adaptor protein complexes are heterotetramers composed of two large adaptins (beta-type subunit and alpha-type or delta-type or epsilon-type or gamma-type subunit), a medium adaptin (mu-type subunit) and a small adaptin (sigma-type subunit).</text>
</comment>
<evidence type="ECO:0000256" key="11">
    <source>
        <dbReference type="SAM" id="MobiDB-lite"/>
    </source>
</evidence>
<dbReference type="InterPro" id="IPR002553">
    <property type="entry name" value="Clathrin/coatomer_adapt-like_N"/>
</dbReference>
<dbReference type="GO" id="GO:0016192">
    <property type="term" value="P:vesicle-mediated transport"/>
    <property type="evidence" value="ECO:0007669"/>
    <property type="project" value="InterPro"/>
</dbReference>
<keyword evidence="14" id="KW-1185">Reference proteome</keyword>
<evidence type="ECO:0000313" key="13">
    <source>
        <dbReference type="EMBL" id="CAA2618841.1"/>
    </source>
</evidence>
<feature type="region of interest" description="Disordered" evidence="11">
    <location>
        <begin position="577"/>
        <end position="621"/>
    </location>
</feature>
<evidence type="ECO:0000259" key="12">
    <source>
        <dbReference type="SMART" id="SM01020"/>
    </source>
</evidence>
<dbReference type="Proteomes" id="UP001189122">
    <property type="component" value="Unassembled WGS sequence"/>
</dbReference>
<dbReference type="GO" id="GO:0006886">
    <property type="term" value="P:intracellular protein transport"/>
    <property type="evidence" value="ECO:0007669"/>
    <property type="project" value="InterPro"/>
</dbReference>
<dbReference type="PANTHER" id="PTHR11134">
    <property type="entry name" value="ADAPTOR COMPLEX SUBUNIT BETA FAMILY MEMBER"/>
    <property type="match status" value="1"/>
</dbReference>
<feature type="region of interest" description="Disordered" evidence="11">
    <location>
        <begin position="1"/>
        <end position="32"/>
    </location>
</feature>
<dbReference type="InterPro" id="IPR011989">
    <property type="entry name" value="ARM-like"/>
</dbReference>
<keyword evidence="5" id="KW-0653">Protein transport</keyword>
<keyword evidence="7" id="KW-0472">Membrane</keyword>
<dbReference type="Gene3D" id="1.25.10.10">
    <property type="entry name" value="Leucine-rich Repeat Variant"/>
    <property type="match status" value="1"/>
</dbReference>
<comment type="subcellular location">
    <subcellularLocation>
        <location evidence="1">Cytoplasmic vesicle</location>
        <location evidence="1">Clathrin-coated vesicle membrane</location>
        <topology evidence="1">Peripheral membrane protein</topology>
        <orientation evidence="1">Cytoplasmic side</orientation>
    </subcellularLocation>
    <subcellularLocation>
        <location evidence="2">Golgi apparatus</location>
        <location evidence="2">trans-Golgi network</location>
    </subcellularLocation>
</comment>
<comment type="function">
    <text evidence="9">Subunit of clathrin-associated adaptor protein complex that plays a role in protein sorting in the late-Golgi/trans-Golgi network (TGN) and/or endosomes. The AP complexes mediate both the recruitment of clathrin to membranes and the recognition of sorting signals within the cytosolic tails of transmembrane cargo molecules.</text>
</comment>
<keyword evidence="6" id="KW-0333">Golgi apparatus</keyword>
<evidence type="ECO:0000256" key="9">
    <source>
        <dbReference type="ARBA" id="ARBA00056315"/>
    </source>
</evidence>
<reference evidence="13 14" key="1">
    <citation type="submission" date="2019-12" db="EMBL/GenBank/DDBJ databases">
        <authorList>
            <person name="Scholz U."/>
            <person name="Mascher M."/>
            <person name="Fiebig A."/>
        </authorList>
    </citation>
    <scope>NUCLEOTIDE SEQUENCE</scope>
</reference>
<dbReference type="Gene3D" id="2.60.40.1150">
    <property type="match status" value="1"/>
</dbReference>
<dbReference type="FunFam" id="1.25.10.10:FF:000002">
    <property type="entry name" value="AP complex subunit beta"/>
    <property type="match status" value="1"/>
</dbReference>
<dbReference type="FunFam" id="2.60.40.1150:FF:000002">
    <property type="entry name" value="Beta-adaptin-like protein C"/>
    <property type="match status" value="1"/>
</dbReference>
<accession>A0A7I8IL17</accession>
<dbReference type="GO" id="GO:0005794">
    <property type="term" value="C:Golgi apparatus"/>
    <property type="evidence" value="ECO:0007669"/>
    <property type="project" value="UniProtKB-SubCell"/>
</dbReference>
<evidence type="ECO:0000256" key="2">
    <source>
        <dbReference type="ARBA" id="ARBA00004601"/>
    </source>
</evidence>
<dbReference type="FunFam" id="3.30.310.10:FF:000012">
    <property type="entry name" value="Beta-adaptin-like protein"/>
    <property type="match status" value="1"/>
</dbReference>
<name>A0A7I8IL17_SPIIN</name>
<dbReference type="GO" id="GO:0030665">
    <property type="term" value="C:clathrin-coated vesicle membrane"/>
    <property type="evidence" value="ECO:0007669"/>
    <property type="project" value="UniProtKB-SubCell"/>
</dbReference>
<dbReference type="InterPro" id="IPR013037">
    <property type="entry name" value="Clathrin_b-adaptin_app_Ig-like"/>
</dbReference>
<protein>
    <recommendedName>
        <fullName evidence="12">Beta-adaptin appendage C-terminal subdomain domain-containing protein</fullName>
    </recommendedName>
</protein>
<dbReference type="InterPro" id="IPR015151">
    <property type="entry name" value="B-adaptin_app_sub_C"/>
</dbReference>
<sequence length="864" mass="95754">MSGHDSKYFSTTKKGEIPSSRRSSTPNTRRKDAVKKVIAAMTVGKDVSSLFTDVVNCMQTENLELKKLVYLYLINYAKSQPDLAILAVNTFVKDSQDPNPLIRALAVRTMGCIRVDKITEYLCDPFKDDDDPYVRKTAAICVAKLYDINAELVEDRGFLETLKDMISDSNPMVVANAVAALAEIQENSTRLIFEITSSTLSKLLTALNECNEWGQVFILDALSRYRAADAREAENIVERVTPRLQHANCAVVLSAVKMILQQMELITSTDVVRNLCKKMAPPLVTLLSSEPEIQYVALRNINLIVQKRPTILAHEIKVFFCKYNDPIYVKMEKLEIMIKLASDRNIDQVLLEFKEYATEVDVDFVRKAVRAIGRCAIKLERAAERCISVLLELIKLKVNYVVQEAIIVIKDIFRRYPNTYESIIATLCESLDNLDEPEAKASMIWIIGEYAERIDNADELLESFLESFPEEPALVQLQLLTATVKLFLKKPTEGPQQMIQVVLNNATVETDNPDLRDRAYIYWRLLSTDPEAAKDIVLAEKPVISDDSNQLDASLLDELLANIATLSSVFHKPPEAFVTRAKPSAPRPDDDDFPTGSDRASAAPPPSSSGAPQPPAPAAVPDLLGDLIGLDNALVPVDQPAAGLQISAQLTRRDGQVFYSLLFENSSLAALDGFMIQFNKNTFGLAAAGPSRHIPPTSSIYEFSNLCSLRSDREGNSFNVLPGPPSSLLQVAVKNNQQPVWYFNDKIPLQALLMEDGKMERQSFLETWKSLPDANEVAKELPSAVLQSVDGTVERLAAANVFFVAKRKNGNKDVLYLSAKVPPSVIFLVELTAAAGVPGVKCAVKTPNPEMSLLFFEAMEALLK</sequence>
<comment type="similarity">
    <text evidence="3">Belongs to the adaptor complexes large subunit family.</text>
</comment>
<dbReference type="InterPro" id="IPR026739">
    <property type="entry name" value="AP_beta"/>
</dbReference>
<evidence type="ECO:0000256" key="7">
    <source>
        <dbReference type="ARBA" id="ARBA00023136"/>
    </source>
</evidence>
<dbReference type="GO" id="GO:0030131">
    <property type="term" value="C:clathrin adaptor complex"/>
    <property type="evidence" value="ECO:0007669"/>
    <property type="project" value="InterPro"/>
</dbReference>
<evidence type="ECO:0000256" key="3">
    <source>
        <dbReference type="ARBA" id="ARBA00006613"/>
    </source>
</evidence>
<dbReference type="SUPFAM" id="SSF55711">
    <property type="entry name" value="Subdomain of clathrin and coatomer appendage domain"/>
    <property type="match status" value="1"/>
</dbReference>
<gene>
    <name evidence="13" type="ORF">SI7747_04005008</name>
</gene>
<dbReference type="Gene3D" id="3.30.310.10">
    <property type="entry name" value="TATA-Binding Protein"/>
    <property type="match status" value="1"/>
</dbReference>
<organism evidence="13">
    <name type="scientific">Spirodela intermedia</name>
    <name type="common">Intermediate duckweed</name>
    <dbReference type="NCBI Taxonomy" id="51605"/>
    <lineage>
        <taxon>Eukaryota</taxon>
        <taxon>Viridiplantae</taxon>
        <taxon>Streptophyta</taxon>
        <taxon>Embryophyta</taxon>
        <taxon>Tracheophyta</taxon>
        <taxon>Spermatophyta</taxon>
        <taxon>Magnoliopsida</taxon>
        <taxon>Liliopsida</taxon>
        <taxon>Araceae</taxon>
        <taxon>Lemnoideae</taxon>
        <taxon>Spirodela</taxon>
    </lineage>
</organism>
<dbReference type="InterPro" id="IPR013041">
    <property type="entry name" value="Clathrin_app_Ig-like_sf"/>
</dbReference>
<dbReference type="Pfam" id="PF09066">
    <property type="entry name" value="B2-adapt-app_C"/>
    <property type="match status" value="1"/>
</dbReference>
<dbReference type="EMBL" id="CACRZD030000004">
    <property type="protein sequence ID" value="CAA6658564.1"/>
    <property type="molecule type" value="Genomic_DNA"/>
</dbReference>